<proteinExistence type="predicted"/>
<keyword evidence="2" id="KW-1185">Reference proteome</keyword>
<dbReference type="KEGG" id="pspi:PS2015_716"/>
<sequence length="90" mass="9951">MTSALHPQCLSDAEAICKKHGARLTSKRVDETGAREDILLQLNQEVHKSGFTMQQEQLEIHGTCHRCAKKSRLADKYNVTYPGSKNGLAG</sequence>
<evidence type="ECO:0000313" key="1">
    <source>
        <dbReference type="EMBL" id="ALO45394.1"/>
    </source>
</evidence>
<accession>A0A0S2KBT8</accession>
<dbReference type="OrthoDB" id="9801127at2"/>
<reference evidence="1 2" key="1">
    <citation type="submission" date="2015-11" db="EMBL/GenBank/DDBJ databases">
        <authorList>
            <person name="Zhang Y."/>
            <person name="Guo Z."/>
        </authorList>
    </citation>
    <scope>NUCLEOTIDE SEQUENCE [LARGE SCALE GENOMIC DNA]</scope>
    <source>
        <strain evidence="1 2">KCTC 32221</strain>
    </source>
</reference>
<gene>
    <name evidence="1" type="ORF">PS2015_716</name>
</gene>
<dbReference type="AlphaFoldDB" id="A0A0S2KBT8"/>
<dbReference type="RefSeq" id="WP_058020938.1">
    <property type="nucleotide sequence ID" value="NZ_CP013189.1"/>
</dbReference>
<dbReference type="Proteomes" id="UP000065641">
    <property type="component" value="Chromosome"/>
</dbReference>
<dbReference type="EMBL" id="CP013189">
    <property type="protein sequence ID" value="ALO45394.1"/>
    <property type="molecule type" value="Genomic_DNA"/>
</dbReference>
<dbReference type="Gene3D" id="3.30.1490.190">
    <property type="match status" value="1"/>
</dbReference>
<organism evidence="1 2">
    <name type="scientific">Pseudohongiella spirulinae</name>
    <dbReference type="NCBI Taxonomy" id="1249552"/>
    <lineage>
        <taxon>Bacteria</taxon>
        <taxon>Pseudomonadati</taxon>
        <taxon>Pseudomonadota</taxon>
        <taxon>Gammaproteobacteria</taxon>
        <taxon>Pseudomonadales</taxon>
        <taxon>Pseudohongiellaceae</taxon>
        <taxon>Pseudohongiella</taxon>
    </lineage>
</organism>
<evidence type="ECO:0000313" key="2">
    <source>
        <dbReference type="Proteomes" id="UP000065641"/>
    </source>
</evidence>
<dbReference type="InterPro" id="IPR043135">
    <property type="entry name" value="Fur_C"/>
</dbReference>
<protein>
    <submittedName>
        <fullName evidence="1">Uncharacterized protein</fullName>
    </submittedName>
</protein>
<name>A0A0S2KBT8_9GAMM</name>
<dbReference type="STRING" id="1249552.PS2015_716"/>